<comment type="subcellular location">
    <subcellularLocation>
        <location evidence="1">Membrane</location>
        <topology evidence="1">Multi-pass membrane protein</topology>
    </subcellularLocation>
</comment>
<feature type="transmembrane region" description="Helical" evidence="7">
    <location>
        <begin position="465"/>
        <end position="487"/>
    </location>
</feature>
<accession>A0A0E9NMZ2</accession>
<feature type="transmembrane region" description="Helical" evidence="7">
    <location>
        <begin position="441"/>
        <end position="459"/>
    </location>
</feature>
<dbReference type="OMA" id="AGYVWIY"/>
<dbReference type="SUPFAM" id="SSF103473">
    <property type="entry name" value="MFS general substrate transporter"/>
    <property type="match status" value="1"/>
</dbReference>
<keyword evidence="3 7" id="KW-0812">Transmembrane</keyword>
<feature type="transmembrane region" description="Helical" evidence="7">
    <location>
        <begin position="332"/>
        <end position="353"/>
    </location>
</feature>
<dbReference type="GO" id="GO:0022857">
    <property type="term" value="F:transmembrane transporter activity"/>
    <property type="evidence" value="ECO:0007669"/>
    <property type="project" value="InterPro"/>
</dbReference>
<dbReference type="InterPro" id="IPR020846">
    <property type="entry name" value="MFS_dom"/>
</dbReference>
<evidence type="ECO:0000256" key="7">
    <source>
        <dbReference type="SAM" id="Phobius"/>
    </source>
</evidence>
<gene>
    <name evidence="9" type="ORF">G7K_5315-t1</name>
</gene>
<reference evidence="9 10" key="3">
    <citation type="journal article" date="2015" name="Genome Announc.">
        <title>Draft Genome Sequence of the Archiascomycetous Yeast Saitoella complicata.</title>
        <authorList>
            <person name="Yamauchi K."/>
            <person name="Kondo S."/>
            <person name="Hamamoto M."/>
            <person name="Takahashi Y."/>
            <person name="Ogura Y."/>
            <person name="Hayashi T."/>
            <person name="Nishida H."/>
        </authorList>
    </citation>
    <scope>NUCLEOTIDE SEQUENCE [LARGE SCALE GENOMIC DNA]</scope>
    <source>
        <strain evidence="9 10">NRRL Y-17804</strain>
    </source>
</reference>
<reference evidence="9 10" key="2">
    <citation type="journal article" date="2014" name="J. Gen. Appl. Microbiol.">
        <title>The early diverging ascomycetous budding yeast Saitoella complicata has three histone deacetylases belonging to the Clr6, Hos2, and Rpd3 lineages.</title>
        <authorList>
            <person name="Nishida H."/>
            <person name="Matsumoto T."/>
            <person name="Kondo S."/>
            <person name="Hamamoto M."/>
            <person name="Yoshikawa H."/>
        </authorList>
    </citation>
    <scope>NUCLEOTIDE SEQUENCE [LARGE SCALE GENOMIC DNA]</scope>
    <source>
        <strain evidence="9 10">NRRL Y-17804</strain>
    </source>
</reference>
<dbReference type="OrthoDB" id="2585655at2759"/>
<keyword evidence="10" id="KW-1185">Reference proteome</keyword>
<protein>
    <recommendedName>
        <fullName evidence="8">Major facilitator superfamily (MFS) profile domain-containing protein</fullName>
    </recommendedName>
</protein>
<feature type="transmembrane region" description="Helical" evidence="7">
    <location>
        <begin position="220"/>
        <end position="239"/>
    </location>
</feature>
<dbReference type="InterPro" id="IPR011701">
    <property type="entry name" value="MFS"/>
</dbReference>
<feature type="region of interest" description="Disordered" evidence="6">
    <location>
        <begin position="511"/>
        <end position="530"/>
    </location>
</feature>
<feature type="transmembrane region" description="Helical" evidence="7">
    <location>
        <begin position="293"/>
        <end position="320"/>
    </location>
</feature>
<dbReference type="PANTHER" id="PTHR23502:SF2">
    <property type="entry name" value="TRANSPORTER, PUTATIVE (AFU_ORTHOLOGUE AFUA_2G08910)-RELATED"/>
    <property type="match status" value="1"/>
</dbReference>
<feature type="transmembrane region" description="Helical" evidence="7">
    <location>
        <begin position="374"/>
        <end position="393"/>
    </location>
</feature>
<dbReference type="Pfam" id="PF07690">
    <property type="entry name" value="MFS_1"/>
    <property type="match status" value="1"/>
</dbReference>
<feature type="transmembrane region" description="Helical" evidence="7">
    <location>
        <begin position="66"/>
        <end position="90"/>
    </location>
</feature>
<dbReference type="Proteomes" id="UP000033140">
    <property type="component" value="Unassembled WGS sequence"/>
</dbReference>
<evidence type="ECO:0000313" key="9">
    <source>
        <dbReference type="EMBL" id="GAO51204.1"/>
    </source>
</evidence>
<comment type="caution">
    <text evidence="9">The sequence shown here is derived from an EMBL/GenBank/DDBJ whole genome shotgun (WGS) entry which is preliminary data.</text>
</comment>
<dbReference type="GO" id="GO:0005886">
    <property type="term" value="C:plasma membrane"/>
    <property type="evidence" value="ECO:0007669"/>
    <property type="project" value="TreeGrafter"/>
</dbReference>
<dbReference type="PROSITE" id="PS50850">
    <property type="entry name" value="MFS"/>
    <property type="match status" value="1"/>
</dbReference>
<proteinExistence type="predicted"/>
<keyword evidence="2" id="KW-0813">Transport</keyword>
<feature type="transmembrane region" description="Helical" evidence="7">
    <location>
        <begin position="191"/>
        <end position="214"/>
    </location>
</feature>
<organism evidence="9 10">
    <name type="scientific">Saitoella complicata (strain BCRC 22490 / CBS 7301 / JCM 7358 / NBRC 10748 / NRRL Y-17804)</name>
    <dbReference type="NCBI Taxonomy" id="698492"/>
    <lineage>
        <taxon>Eukaryota</taxon>
        <taxon>Fungi</taxon>
        <taxon>Dikarya</taxon>
        <taxon>Ascomycota</taxon>
        <taxon>Taphrinomycotina</taxon>
        <taxon>Taphrinomycotina incertae sedis</taxon>
        <taxon>Saitoella</taxon>
    </lineage>
</organism>
<feature type="transmembrane region" description="Helical" evidence="7">
    <location>
        <begin position="102"/>
        <end position="120"/>
    </location>
</feature>
<dbReference type="STRING" id="698492.A0A0E9NMZ2"/>
<name>A0A0E9NMZ2_SAICN</name>
<evidence type="ECO:0000256" key="2">
    <source>
        <dbReference type="ARBA" id="ARBA00022448"/>
    </source>
</evidence>
<dbReference type="PANTHER" id="PTHR23502">
    <property type="entry name" value="MAJOR FACILITATOR SUPERFAMILY"/>
    <property type="match status" value="1"/>
</dbReference>
<feature type="transmembrane region" description="Helical" evidence="7">
    <location>
        <begin position="132"/>
        <end position="154"/>
    </location>
</feature>
<dbReference type="Gene3D" id="1.20.1250.20">
    <property type="entry name" value="MFS general substrate transporter like domains"/>
    <property type="match status" value="1"/>
</dbReference>
<evidence type="ECO:0000313" key="10">
    <source>
        <dbReference type="Proteomes" id="UP000033140"/>
    </source>
</evidence>
<feature type="transmembrane region" description="Helical" evidence="7">
    <location>
        <begin position="408"/>
        <end position="429"/>
    </location>
</feature>
<evidence type="ECO:0000259" key="8">
    <source>
        <dbReference type="PROSITE" id="PS50850"/>
    </source>
</evidence>
<dbReference type="AlphaFoldDB" id="A0A0E9NMZ2"/>
<feature type="transmembrane region" description="Helical" evidence="7">
    <location>
        <begin position="166"/>
        <end position="184"/>
    </location>
</feature>
<sequence length="530" mass="58367">MSTSTSTGGGKVDIQHFERRTGSGVEDLDAHQQYVLARHGRLDLMPVPSADPHDPLNWPAWKKNTLLVLVSFHAMMAISAASAVIPAFFLFVEDFGITITQASYLVSVQIIFIGLAPFIWTPIADRYGRRPVFLVSTLVSAIVALCGAFCKTYGTLVLTRCIQATFLATAVAIGAGTVAEMFFAHERGRKMGVWTLLVTIGAPIAPLTTAYMVQDKGWHWIFYLLAIINLAQFFAYLVFCPETLYIRAPVGTNYVEPAQKVSTFDQYFRIRRINPKPFNFIDFIRPFRNGLRLCVLLPALAYAITFTYTGVVFTVLVPQVFGEKFHLNEGQIGLQFISLVVGAIIGEQLAGPFSDWVVKYRSRTRTRTPEMRLIAAYPGFAAAIAGIVAWGVTLDQAAPGHWTIKPDIASAVAMGGLQIVTTVCTTYAVECYRDEAPQVSAFLTFTRQLYAFIAPFYFTPAIENMGVAGMAGLFGGLTGLAAVMVLACDIMGVRWRSGEARDERELRGVEMEMRRVEGDPEATEEKGPQV</sequence>
<evidence type="ECO:0000256" key="6">
    <source>
        <dbReference type="SAM" id="MobiDB-lite"/>
    </source>
</evidence>
<evidence type="ECO:0000256" key="1">
    <source>
        <dbReference type="ARBA" id="ARBA00004141"/>
    </source>
</evidence>
<feature type="domain" description="Major facilitator superfamily (MFS) profile" evidence="8">
    <location>
        <begin position="66"/>
        <end position="496"/>
    </location>
</feature>
<keyword evidence="4 7" id="KW-1133">Transmembrane helix</keyword>
<evidence type="ECO:0000256" key="4">
    <source>
        <dbReference type="ARBA" id="ARBA00022989"/>
    </source>
</evidence>
<dbReference type="RefSeq" id="XP_019026528.1">
    <property type="nucleotide sequence ID" value="XM_019169222.1"/>
</dbReference>
<dbReference type="InterPro" id="IPR036259">
    <property type="entry name" value="MFS_trans_sf"/>
</dbReference>
<evidence type="ECO:0000256" key="3">
    <source>
        <dbReference type="ARBA" id="ARBA00022692"/>
    </source>
</evidence>
<evidence type="ECO:0000256" key="5">
    <source>
        <dbReference type="ARBA" id="ARBA00023136"/>
    </source>
</evidence>
<dbReference type="EMBL" id="BACD03000042">
    <property type="protein sequence ID" value="GAO51204.1"/>
    <property type="molecule type" value="Genomic_DNA"/>
</dbReference>
<keyword evidence="5 7" id="KW-0472">Membrane</keyword>
<reference evidence="9 10" key="1">
    <citation type="journal article" date="2011" name="J. Gen. Appl. Microbiol.">
        <title>Draft genome sequencing of the enigmatic yeast Saitoella complicata.</title>
        <authorList>
            <person name="Nishida H."/>
            <person name="Hamamoto M."/>
            <person name="Sugiyama J."/>
        </authorList>
    </citation>
    <scope>NUCLEOTIDE SEQUENCE [LARGE SCALE GENOMIC DNA]</scope>
    <source>
        <strain evidence="9 10">NRRL Y-17804</strain>
    </source>
</reference>